<dbReference type="InterPro" id="IPR011990">
    <property type="entry name" value="TPR-like_helical_dom_sf"/>
</dbReference>
<protein>
    <recommendedName>
        <fullName evidence="3">Tetratricopeptide repeat-containing protein</fullName>
    </recommendedName>
</protein>
<sequence>MGKLIICNGKQAFIPYYFKITNTKVYSIEELCYYVYNNVELLNEDFFGEALIQWLRDELGLEDRANKLREIKNNQGSFKEFTVSILCSSDYYTESEIKEFIRNLDELVNLSPYEKLKQKGDNYLKYRQFAEAATVYEKILDGEEVTGLSSEEYGNLLHNLAIIKLHMVGIAEAAESFKEAYERNKNPESLKQYLMALKLSGKDDILSEEVKGYGVTENQKDEMLDEVNTGLEEAEQTEDYKIVEEFQECKQTGRINQLYRIADELINRWKQEFRREHS</sequence>
<evidence type="ECO:0000313" key="1">
    <source>
        <dbReference type="EMBL" id="SFO05241.1"/>
    </source>
</evidence>
<dbReference type="OrthoDB" id="1895216at2"/>
<gene>
    <name evidence="1" type="ORF">SAMN04489757_107122</name>
</gene>
<organism evidence="1 2">
    <name type="scientific">Anaerocolumna aminovalerica</name>
    <dbReference type="NCBI Taxonomy" id="1527"/>
    <lineage>
        <taxon>Bacteria</taxon>
        <taxon>Bacillati</taxon>
        <taxon>Bacillota</taxon>
        <taxon>Clostridia</taxon>
        <taxon>Lachnospirales</taxon>
        <taxon>Lachnospiraceae</taxon>
        <taxon>Anaerocolumna</taxon>
    </lineage>
</organism>
<dbReference type="AlphaFoldDB" id="A0A1I5E251"/>
<name>A0A1I5E251_9FIRM</name>
<proteinExistence type="predicted"/>
<dbReference type="EMBL" id="FOWD01000007">
    <property type="protein sequence ID" value="SFO05241.1"/>
    <property type="molecule type" value="Genomic_DNA"/>
</dbReference>
<dbReference type="Gene3D" id="1.25.40.10">
    <property type="entry name" value="Tetratricopeptide repeat domain"/>
    <property type="match status" value="1"/>
</dbReference>
<dbReference type="Proteomes" id="UP000198806">
    <property type="component" value="Unassembled WGS sequence"/>
</dbReference>
<accession>A0A1I5E251</accession>
<dbReference type="RefSeq" id="WP_091685309.1">
    <property type="nucleotide sequence ID" value="NZ_BAABFM010000010.1"/>
</dbReference>
<dbReference type="STRING" id="1527.SAMN04489757_107122"/>
<evidence type="ECO:0000313" key="2">
    <source>
        <dbReference type="Proteomes" id="UP000198806"/>
    </source>
</evidence>
<keyword evidence="2" id="KW-1185">Reference proteome</keyword>
<evidence type="ECO:0008006" key="3">
    <source>
        <dbReference type="Google" id="ProtNLM"/>
    </source>
</evidence>
<dbReference type="SUPFAM" id="SSF48452">
    <property type="entry name" value="TPR-like"/>
    <property type="match status" value="1"/>
</dbReference>
<reference evidence="1 2" key="1">
    <citation type="submission" date="2016-10" db="EMBL/GenBank/DDBJ databases">
        <authorList>
            <person name="de Groot N.N."/>
        </authorList>
    </citation>
    <scope>NUCLEOTIDE SEQUENCE [LARGE SCALE GENOMIC DNA]</scope>
    <source>
        <strain evidence="1 2">DSM 1283</strain>
    </source>
</reference>